<evidence type="ECO:0000256" key="1">
    <source>
        <dbReference type="SAM" id="Phobius"/>
    </source>
</evidence>
<feature type="transmembrane region" description="Helical" evidence="1">
    <location>
        <begin position="20"/>
        <end position="41"/>
    </location>
</feature>
<evidence type="ECO:0000313" key="3">
    <source>
        <dbReference type="Proteomes" id="UP000198915"/>
    </source>
</evidence>
<feature type="transmembrane region" description="Helical" evidence="1">
    <location>
        <begin position="114"/>
        <end position="134"/>
    </location>
</feature>
<keyword evidence="3" id="KW-1185">Reference proteome</keyword>
<proteinExistence type="predicted"/>
<name>A0A1I4BI59_9BACL</name>
<keyword evidence="1" id="KW-0472">Membrane</keyword>
<keyword evidence="1" id="KW-1133">Transmembrane helix</keyword>
<accession>A0A1I4BI59</accession>
<dbReference type="AlphaFoldDB" id="A0A1I4BI59"/>
<keyword evidence="1" id="KW-0812">Transmembrane</keyword>
<dbReference type="Proteomes" id="UP000198915">
    <property type="component" value="Unassembled WGS sequence"/>
</dbReference>
<evidence type="ECO:0000313" key="2">
    <source>
        <dbReference type="EMBL" id="SFK68193.1"/>
    </source>
</evidence>
<protein>
    <submittedName>
        <fullName evidence="2">HPP family protein</fullName>
    </submittedName>
</protein>
<reference evidence="3" key="1">
    <citation type="submission" date="2016-10" db="EMBL/GenBank/DDBJ databases">
        <authorList>
            <person name="Varghese N."/>
            <person name="Submissions S."/>
        </authorList>
    </citation>
    <scope>NUCLEOTIDE SEQUENCE [LARGE SCALE GENOMIC DNA]</scope>
    <source>
        <strain evidence="3">OK042</strain>
    </source>
</reference>
<organism evidence="2 3">
    <name type="scientific">Brevibacillus centrosporus</name>
    <dbReference type="NCBI Taxonomy" id="54910"/>
    <lineage>
        <taxon>Bacteria</taxon>
        <taxon>Bacillati</taxon>
        <taxon>Bacillota</taxon>
        <taxon>Bacilli</taxon>
        <taxon>Bacillales</taxon>
        <taxon>Paenibacillaceae</taxon>
        <taxon>Brevibacillus</taxon>
    </lineage>
</organism>
<dbReference type="RefSeq" id="WP_092274684.1">
    <property type="nucleotide sequence ID" value="NZ_JARTKD010000008.1"/>
</dbReference>
<sequence>MNVKTVFICLYLMFVYWLSLQVSFLDTLFFPALGAFCFLFVSRSFRISEMSKITLGATVSSVIGTLFFFVYPSPISLFVNVLLTIWMINRFKWNAPPIVAVSLIPFFSQSSHHWFIPLSVCAVMLGVMFVLLIAERVESKWSALSSFLVRNKVASDAEKLDIAG</sequence>
<gene>
    <name evidence="2" type="ORF">SAMN05518846_117133</name>
</gene>
<dbReference type="EMBL" id="FORT01000017">
    <property type="protein sequence ID" value="SFK68193.1"/>
    <property type="molecule type" value="Genomic_DNA"/>
</dbReference>